<organism evidence="2 3">
    <name type="scientific">Hominiventricola aquisgranensis</name>
    <dbReference type="NCBI Taxonomy" id="3133164"/>
    <lineage>
        <taxon>Bacteria</taxon>
        <taxon>Bacillati</taxon>
        <taxon>Bacillota</taxon>
        <taxon>Clostridia</taxon>
        <taxon>Lachnospirales</taxon>
        <taxon>Lachnospiraceae</taxon>
        <taxon>Hominiventricola</taxon>
    </lineage>
</organism>
<evidence type="ECO:0000259" key="1">
    <source>
        <dbReference type="Pfam" id="PF09851"/>
    </source>
</evidence>
<dbReference type="InterPro" id="IPR018649">
    <property type="entry name" value="SHOCT"/>
</dbReference>
<name>A0ABV1HWL3_9FIRM</name>
<evidence type="ECO:0000313" key="3">
    <source>
        <dbReference type="Proteomes" id="UP001470288"/>
    </source>
</evidence>
<gene>
    <name evidence="2" type="ORF">WMO62_00410</name>
</gene>
<feature type="domain" description="SHOCT" evidence="1">
    <location>
        <begin position="320"/>
        <end position="347"/>
    </location>
</feature>
<accession>A0ABV1HWL3</accession>
<dbReference type="Proteomes" id="UP001470288">
    <property type="component" value="Unassembled WGS sequence"/>
</dbReference>
<protein>
    <submittedName>
        <fullName evidence="2">SHOCT domain-containing protein</fullName>
    </submittedName>
</protein>
<sequence>MGLFSNNKKLCPVCGKPTPRLLATKVEDMPICKDCDRKIDLPKGLVDKMTLDKFSKYISYHDQQQPLRDKFTETYRFDFGFGKGTFVMDASHGFFKLKDDENALIMKISNFKSLRVLEDDKPLYESQGGTIKCYKSMMPSKIRAMSTQITQYEAQRREYEMVEQMERMRDERDRLYDERDRRLGGRRLDERDRRMDDRRFDERSTRTYRSEPTFDVKGPFRYFYVELAMKHPYWGSIRWPLAAPEFDRYYPSVNTYLQEYEDKVDQLHTLVVNLIQMVSPGAKEIQMSAAGSAGAAAAQPVKSVLGNKKPAAAAGTSAVEEIKKYKELLDAGVITQEEFSAKKKQLMGI</sequence>
<keyword evidence="3" id="KW-1185">Reference proteome</keyword>
<dbReference type="EMBL" id="JBBMFC010000001">
    <property type="protein sequence ID" value="MEQ2577302.1"/>
    <property type="molecule type" value="Genomic_DNA"/>
</dbReference>
<comment type="caution">
    <text evidence="2">The sequence shown here is derived from an EMBL/GenBank/DDBJ whole genome shotgun (WGS) entry which is preliminary data.</text>
</comment>
<evidence type="ECO:0000313" key="2">
    <source>
        <dbReference type="EMBL" id="MEQ2577302.1"/>
    </source>
</evidence>
<proteinExistence type="predicted"/>
<dbReference type="RefSeq" id="WP_349143422.1">
    <property type="nucleotide sequence ID" value="NZ_JBBMFC010000001.1"/>
</dbReference>
<dbReference type="Pfam" id="PF09851">
    <property type="entry name" value="SHOCT"/>
    <property type="match status" value="1"/>
</dbReference>
<reference evidence="2 3" key="1">
    <citation type="submission" date="2024-03" db="EMBL/GenBank/DDBJ databases">
        <title>Human intestinal bacterial collection.</title>
        <authorList>
            <person name="Pauvert C."/>
            <person name="Hitch T.C.A."/>
            <person name="Clavel T."/>
        </authorList>
    </citation>
    <scope>NUCLEOTIDE SEQUENCE [LARGE SCALE GENOMIC DNA]</scope>
    <source>
        <strain evidence="2 3">CLA-AA-H78B</strain>
    </source>
</reference>